<dbReference type="STRING" id="104259.A0A0F7VFL1"/>
<organism evidence="1 2">
    <name type="scientific">Penicillium brasilianum</name>
    <dbReference type="NCBI Taxonomy" id="104259"/>
    <lineage>
        <taxon>Eukaryota</taxon>
        <taxon>Fungi</taxon>
        <taxon>Dikarya</taxon>
        <taxon>Ascomycota</taxon>
        <taxon>Pezizomycotina</taxon>
        <taxon>Eurotiomycetes</taxon>
        <taxon>Eurotiomycetidae</taxon>
        <taxon>Eurotiales</taxon>
        <taxon>Aspergillaceae</taxon>
        <taxon>Penicillium</taxon>
    </lineage>
</organism>
<dbReference type="SUPFAM" id="SSF53474">
    <property type="entry name" value="alpha/beta-Hydrolases"/>
    <property type="match status" value="1"/>
</dbReference>
<dbReference type="PANTHER" id="PTHR42044">
    <property type="entry name" value="DUF676 DOMAIN-CONTAINING PROTEIN-RELATED"/>
    <property type="match status" value="1"/>
</dbReference>
<dbReference type="InterPro" id="IPR029058">
    <property type="entry name" value="AB_hydrolase_fold"/>
</dbReference>
<evidence type="ECO:0000313" key="2">
    <source>
        <dbReference type="Proteomes" id="UP000042958"/>
    </source>
</evidence>
<reference evidence="2" key="1">
    <citation type="journal article" date="2015" name="Genome Announc.">
        <title>Draft genome sequence of the fungus Penicillium brasilianum MG11.</title>
        <authorList>
            <person name="Horn F."/>
            <person name="Linde J."/>
            <person name="Mattern D.J."/>
            <person name="Walther G."/>
            <person name="Guthke R."/>
            <person name="Brakhage A.A."/>
            <person name="Valiante V."/>
        </authorList>
    </citation>
    <scope>NUCLEOTIDE SEQUENCE [LARGE SCALE GENOMIC DNA]</scope>
    <source>
        <strain evidence="2">MG11</strain>
    </source>
</reference>
<dbReference type="GO" id="GO:0072330">
    <property type="term" value="P:monocarboxylic acid biosynthetic process"/>
    <property type="evidence" value="ECO:0007669"/>
    <property type="project" value="UniProtKB-ARBA"/>
</dbReference>
<dbReference type="PANTHER" id="PTHR42044:SF2">
    <property type="entry name" value="DUF676 DOMAIN-CONTAINING PROTEIN"/>
    <property type="match status" value="1"/>
</dbReference>
<accession>A0A0F7VFL1</accession>
<gene>
    <name evidence="1" type="ORF">PMG11_04200</name>
</gene>
<protein>
    <submittedName>
        <fullName evidence="1">Uncharacterized protein</fullName>
    </submittedName>
</protein>
<keyword evidence="2" id="KW-1185">Reference proteome</keyword>
<proteinExistence type="predicted"/>
<name>A0A0F7VFL1_PENBI</name>
<dbReference type="Proteomes" id="UP000042958">
    <property type="component" value="Unassembled WGS sequence"/>
</dbReference>
<dbReference type="OrthoDB" id="202545at2759"/>
<dbReference type="AlphaFoldDB" id="A0A0F7VFL1"/>
<sequence length="434" mass="49056">MVPQVRLIWRNSNSTPLPYTASPLELLWSDICLVIRYAWALPTIFLPLRLGQTGPLDELHLNFQGGLSLIMQAFLTVYQFLFLLSLPFIVLCLVPALWIFIYIATALTLNYAICMFVLNGFERVLVSKVPIVEQPDHQKERWLYINGIANGHYWVQDNIDQLSYTFGRKITGIHNRTAGVLFDLAECLIQRGFAYATGDVRSAYVLIKEALLDPTVEKVVLVLHSQGGIEGGLVVDWLLDELPQDLLHQLEIYTFGNAANHFNNPHCICPASTKVDNSNRDPSTRRSIGYIEHYANAEDVVSWLGVLQFANMPNRYLGRLFVRPGSGHLMNQHYLDNMFTLGSDRRVLDSNPFMDMEVETKSNITIERRGAGPGPLDDSDEPTDETLFPIANSKSLLRNGVAVDEDDTQALRVKDFSRLWQYRNGGSPARLKTE</sequence>
<dbReference type="EMBL" id="CDHK01000003">
    <property type="protein sequence ID" value="CEO59526.1"/>
    <property type="molecule type" value="Genomic_DNA"/>
</dbReference>
<dbReference type="GO" id="GO:0017000">
    <property type="term" value="P:antibiotic biosynthetic process"/>
    <property type="evidence" value="ECO:0007669"/>
    <property type="project" value="UniProtKB-ARBA"/>
</dbReference>
<evidence type="ECO:0000313" key="1">
    <source>
        <dbReference type="EMBL" id="CEO59526.1"/>
    </source>
</evidence>